<name>A0A834ISD9_RHYFE</name>
<evidence type="ECO:0000313" key="2">
    <source>
        <dbReference type="Proteomes" id="UP000625711"/>
    </source>
</evidence>
<gene>
    <name evidence="1" type="ORF">GWI33_007787</name>
</gene>
<comment type="caution">
    <text evidence="1">The sequence shown here is derived from an EMBL/GenBank/DDBJ whole genome shotgun (WGS) entry which is preliminary data.</text>
</comment>
<dbReference type="AlphaFoldDB" id="A0A834ISD9"/>
<dbReference type="OrthoDB" id="8196433at2759"/>
<reference evidence="1" key="1">
    <citation type="submission" date="2020-08" db="EMBL/GenBank/DDBJ databases">
        <title>Genome sequencing and assembly of the red palm weevil Rhynchophorus ferrugineus.</title>
        <authorList>
            <person name="Dias G.B."/>
            <person name="Bergman C.M."/>
            <person name="Manee M."/>
        </authorList>
    </citation>
    <scope>NUCLEOTIDE SEQUENCE</scope>
    <source>
        <strain evidence="1">AA-2017</strain>
        <tissue evidence="1">Whole larva</tissue>
    </source>
</reference>
<proteinExistence type="predicted"/>
<accession>A0A834ISD9</accession>
<organism evidence="1 2">
    <name type="scientific">Rhynchophorus ferrugineus</name>
    <name type="common">Red palm weevil</name>
    <name type="synonym">Curculio ferrugineus</name>
    <dbReference type="NCBI Taxonomy" id="354439"/>
    <lineage>
        <taxon>Eukaryota</taxon>
        <taxon>Metazoa</taxon>
        <taxon>Ecdysozoa</taxon>
        <taxon>Arthropoda</taxon>
        <taxon>Hexapoda</taxon>
        <taxon>Insecta</taxon>
        <taxon>Pterygota</taxon>
        <taxon>Neoptera</taxon>
        <taxon>Endopterygota</taxon>
        <taxon>Coleoptera</taxon>
        <taxon>Polyphaga</taxon>
        <taxon>Cucujiformia</taxon>
        <taxon>Curculionidae</taxon>
        <taxon>Dryophthorinae</taxon>
        <taxon>Rhynchophorus</taxon>
    </lineage>
</organism>
<dbReference type="EMBL" id="JAACXV010000379">
    <property type="protein sequence ID" value="KAF7278982.1"/>
    <property type="molecule type" value="Genomic_DNA"/>
</dbReference>
<sequence length="76" mass="8380">MKTTRHQSIPKDNAAGQTSDVICRRWRGDDDVCALATGAALLGPCELQDPVWAKMNALTGIKQKRKKADNKPQTQM</sequence>
<keyword evidence="2" id="KW-1185">Reference proteome</keyword>
<evidence type="ECO:0000313" key="1">
    <source>
        <dbReference type="EMBL" id="KAF7278982.1"/>
    </source>
</evidence>
<dbReference type="Proteomes" id="UP000625711">
    <property type="component" value="Unassembled WGS sequence"/>
</dbReference>
<protein>
    <submittedName>
        <fullName evidence="1">Uncharacterized protein</fullName>
    </submittedName>
</protein>